<proteinExistence type="predicted"/>
<keyword evidence="2" id="KW-1185">Reference proteome</keyword>
<dbReference type="Proteomes" id="UP000792457">
    <property type="component" value="Unassembled WGS sequence"/>
</dbReference>
<dbReference type="AlphaFoldDB" id="A0A8K0JXT2"/>
<organism evidence="1 2">
    <name type="scientific">Ladona fulva</name>
    <name type="common">Scarce chaser dragonfly</name>
    <name type="synonym">Libellula fulva</name>
    <dbReference type="NCBI Taxonomy" id="123851"/>
    <lineage>
        <taxon>Eukaryota</taxon>
        <taxon>Metazoa</taxon>
        <taxon>Ecdysozoa</taxon>
        <taxon>Arthropoda</taxon>
        <taxon>Hexapoda</taxon>
        <taxon>Insecta</taxon>
        <taxon>Pterygota</taxon>
        <taxon>Palaeoptera</taxon>
        <taxon>Odonata</taxon>
        <taxon>Epiprocta</taxon>
        <taxon>Anisoptera</taxon>
        <taxon>Libelluloidea</taxon>
        <taxon>Libellulidae</taxon>
        <taxon>Ladona</taxon>
    </lineage>
</organism>
<dbReference type="InterPro" id="IPR028994">
    <property type="entry name" value="Integrin_alpha_N"/>
</dbReference>
<reference evidence="1" key="2">
    <citation type="submission" date="2017-10" db="EMBL/GenBank/DDBJ databases">
        <title>Ladona fulva Genome sequencing and assembly.</title>
        <authorList>
            <person name="Murali S."/>
            <person name="Richards S."/>
            <person name="Bandaranaike D."/>
            <person name="Bellair M."/>
            <person name="Blankenburg K."/>
            <person name="Chao H."/>
            <person name="Dinh H."/>
            <person name="Doddapaneni H."/>
            <person name="Dugan-Rocha S."/>
            <person name="Elkadiri S."/>
            <person name="Gnanaolivu R."/>
            <person name="Hernandez B."/>
            <person name="Skinner E."/>
            <person name="Javaid M."/>
            <person name="Lee S."/>
            <person name="Li M."/>
            <person name="Ming W."/>
            <person name="Munidasa M."/>
            <person name="Muniz J."/>
            <person name="Nguyen L."/>
            <person name="Hughes D."/>
            <person name="Osuji N."/>
            <person name="Pu L.-L."/>
            <person name="Puazo M."/>
            <person name="Qu C."/>
            <person name="Quiroz J."/>
            <person name="Raj R."/>
            <person name="Weissenberger G."/>
            <person name="Xin Y."/>
            <person name="Zou X."/>
            <person name="Han Y."/>
            <person name="Worley K."/>
            <person name="Muzny D."/>
            <person name="Gibbs R."/>
        </authorList>
    </citation>
    <scope>NUCLEOTIDE SEQUENCE</scope>
    <source>
        <strain evidence="1">Sampled in the wild</strain>
    </source>
</reference>
<sequence length="144" mass="16015">MIGAPRANYTDPRYRSIKEPGVVYLCSLSSIGKCDPIDLFSDGIYHIPDEDSSVYLDEKYQDLDKPIPDNGFMGGSMTIEEGFKGRLAICGPKTTFKFETEKLFGHLGYCFWRYLDVDAMEPISPFKSPSDVEAKSSPFGAAGF</sequence>
<reference evidence="1" key="1">
    <citation type="submission" date="2013-04" db="EMBL/GenBank/DDBJ databases">
        <authorList>
            <person name="Qu J."/>
            <person name="Murali S.C."/>
            <person name="Bandaranaike D."/>
            <person name="Bellair M."/>
            <person name="Blankenburg K."/>
            <person name="Chao H."/>
            <person name="Dinh H."/>
            <person name="Doddapaneni H."/>
            <person name="Downs B."/>
            <person name="Dugan-Rocha S."/>
            <person name="Elkadiri S."/>
            <person name="Gnanaolivu R.D."/>
            <person name="Hernandez B."/>
            <person name="Javaid M."/>
            <person name="Jayaseelan J.C."/>
            <person name="Lee S."/>
            <person name="Li M."/>
            <person name="Ming W."/>
            <person name="Munidasa M."/>
            <person name="Muniz J."/>
            <person name="Nguyen L."/>
            <person name="Ongeri F."/>
            <person name="Osuji N."/>
            <person name="Pu L.-L."/>
            <person name="Puazo M."/>
            <person name="Qu C."/>
            <person name="Quiroz J."/>
            <person name="Raj R."/>
            <person name="Weissenberger G."/>
            <person name="Xin Y."/>
            <person name="Zou X."/>
            <person name="Han Y."/>
            <person name="Richards S."/>
            <person name="Worley K."/>
            <person name="Muzny D."/>
            <person name="Gibbs R."/>
        </authorList>
    </citation>
    <scope>NUCLEOTIDE SEQUENCE</scope>
    <source>
        <strain evidence="1">Sampled in the wild</strain>
    </source>
</reference>
<feature type="non-terminal residue" evidence="1">
    <location>
        <position position="1"/>
    </location>
</feature>
<evidence type="ECO:0000313" key="2">
    <source>
        <dbReference type="Proteomes" id="UP000792457"/>
    </source>
</evidence>
<evidence type="ECO:0000313" key="1">
    <source>
        <dbReference type="EMBL" id="KAG8223785.1"/>
    </source>
</evidence>
<comment type="caution">
    <text evidence="1">The sequence shown here is derived from an EMBL/GenBank/DDBJ whole genome shotgun (WGS) entry which is preliminary data.</text>
</comment>
<accession>A0A8K0JXT2</accession>
<dbReference type="Gene3D" id="2.130.10.130">
    <property type="entry name" value="Integrin alpha, N-terminal"/>
    <property type="match status" value="1"/>
</dbReference>
<gene>
    <name evidence="1" type="ORF">J437_LFUL001505</name>
</gene>
<dbReference type="EMBL" id="KZ308173">
    <property type="protein sequence ID" value="KAG8223785.1"/>
    <property type="molecule type" value="Genomic_DNA"/>
</dbReference>
<protein>
    <submittedName>
        <fullName evidence="1">Uncharacterized protein</fullName>
    </submittedName>
</protein>
<name>A0A8K0JXT2_LADFU</name>